<dbReference type="Proteomes" id="UP000002016">
    <property type="component" value="Chromosome"/>
</dbReference>
<dbReference type="EMBL" id="CP000812">
    <property type="protein sequence ID" value="ABV32823.1"/>
    <property type="molecule type" value="Genomic_DNA"/>
</dbReference>
<dbReference type="HOGENOM" id="CLU_016043_13_2_0"/>
<evidence type="ECO:0000256" key="3">
    <source>
        <dbReference type="ARBA" id="ARBA00022801"/>
    </source>
</evidence>
<dbReference type="Gene3D" id="2.30.30.40">
    <property type="entry name" value="SH3 Domains"/>
    <property type="match status" value="1"/>
</dbReference>
<proteinExistence type="inferred from homology"/>
<reference evidence="6 7" key="2">
    <citation type="journal article" date="2009" name="Proc. Natl. Acad. Sci. U.S.A.">
        <title>On the chimeric nature, thermophilic origin, and phylogenetic placement of the Thermotogales.</title>
        <authorList>
            <person name="Zhaxybayeva O."/>
            <person name="Swithers K.S."/>
            <person name="Lapierre P."/>
            <person name="Fournier G.P."/>
            <person name="Bickhart D.M."/>
            <person name="DeBoy R.T."/>
            <person name="Nelson K.E."/>
            <person name="Nesbo C.L."/>
            <person name="Doolittle W.F."/>
            <person name="Gogarten J.P."/>
            <person name="Noll K.M."/>
        </authorList>
    </citation>
    <scope>NUCLEOTIDE SEQUENCE [LARGE SCALE GENOMIC DNA]</scope>
    <source>
        <strain evidence="7">ATCC BAA-301 / DSM 14385 / NBRC 107922 / TMO</strain>
    </source>
</reference>
<dbReference type="InterPro" id="IPR000064">
    <property type="entry name" value="NLP_P60_dom"/>
</dbReference>
<evidence type="ECO:0000256" key="4">
    <source>
        <dbReference type="ARBA" id="ARBA00022807"/>
    </source>
</evidence>
<evidence type="ECO:0000313" key="7">
    <source>
        <dbReference type="Proteomes" id="UP000002016"/>
    </source>
</evidence>
<dbReference type="STRING" id="416591.Tlet_0253"/>
<dbReference type="RefSeq" id="WP_012002304.1">
    <property type="nucleotide sequence ID" value="NC_009828.1"/>
</dbReference>
<name>A8F3T9_PSELT</name>
<dbReference type="PANTHER" id="PTHR47053:SF1">
    <property type="entry name" value="MUREIN DD-ENDOPEPTIDASE MEPH-RELATED"/>
    <property type="match status" value="1"/>
</dbReference>
<keyword evidence="2" id="KW-0645">Protease</keyword>
<dbReference type="SUPFAM" id="SSF54001">
    <property type="entry name" value="Cysteine proteinases"/>
    <property type="match status" value="1"/>
</dbReference>
<dbReference type="PROSITE" id="PS51935">
    <property type="entry name" value="NLPC_P60"/>
    <property type="match status" value="1"/>
</dbReference>
<dbReference type="InterPro" id="IPR051202">
    <property type="entry name" value="Peptidase_C40"/>
</dbReference>
<gene>
    <name evidence="6" type="ordered locus">Tlet_0253</name>
</gene>
<evidence type="ECO:0000313" key="6">
    <source>
        <dbReference type="EMBL" id="ABV32823.1"/>
    </source>
</evidence>
<dbReference type="Pfam" id="PF00877">
    <property type="entry name" value="NLPC_P60"/>
    <property type="match status" value="1"/>
</dbReference>
<dbReference type="Gene3D" id="3.90.1720.10">
    <property type="entry name" value="endopeptidase domain like (from Nostoc punctiforme)"/>
    <property type="match status" value="1"/>
</dbReference>
<dbReference type="PANTHER" id="PTHR47053">
    <property type="entry name" value="MUREIN DD-ENDOPEPTIDASE MEPH-RELATED"/>
    <property type="match status" value="1"/>
</dbReference>
<sequence>MVVKELIESFKRENKIDEREQIFSVLPSIEGSTVLLKGFVGEQRVKNLLIQKILENSKMNVLDQIELLPEKKFLNMYGIVRKSVVNLVKTPETNDIVTQARMGDLLKLFKCVNDWYLVQMEDNYIGWLDSSGFVIYDEPSINSYLVNNFAVVISKFAAVEDSSMVEKIVQGTVLPYLKVSENYVWLLSPDKEQLKVRKSDVTLHSSRKEVFSVFRDAEYIINIARQHTGLAYLWGGTTSYGFDCSGFTQFCFRMGGYFLRRDADMQFEQGLEINSKEDMMPGDLVFFQTYKPGPSHVGIYIGNCRFIHSGSNGVTINSFAEKDEDYSYKLDVNYIGSRRIIGAENLRHPFD</sequence>
<dbReference type="eggNOG" id="COG0791">
    <property type="taxonomic scope" value="Bacteria"/>
</dbReference>
<evidence type="ECO:0000259" key="5">
    <source>
        <dbReference type="PROSITE" id="PS51935"/>
    </source>
</evidence>
<dbReference type="AlphaFoldDB" id="A8F3T9"/>
<dbReference type="InterPro" id="IPR041382">
    <property type="entry name" value="SH3_16"/>
</dbReference>
<organism evidence="6 7">
    <name type="scientific">Pseudothermotoga lettingae (strain ATCC BAA-301 / DSM 14385 / NBRC 107922 / TMO)</name>
    <name type="common">Thermotoga lettingae</name>
    <dbReference type="NCBI Taxonomy" id="416591"/>
    <lineage>
        <taxon>Bacteria</taxon>
        <taxon>Thermotogati</taxon>
        <taxon>Thermotogota</taxon>
        <taxon>Thermotogae</taxon>
        <taxon>Thermotogales</taxon>
        <taxon>Thermotogaceae</taxon>
        <taxon>Pseudothermotoga</taxon>
    </lineage>
</organism>
<keyword evidence="3" id="KW-0378">Hydrolase</keyword>
<comment type="similarity">
    <text evidence="1">Belongs to the peptidase C40 family.</text>
</comment>
<dbReference type="OrthoDB" id="9808890at2"/>
<accession>A8F3T9</accession>
<reference evidence="6 7" key="1">
    <citation type="submission" date="2007-08" db="EMBL/GenBank/DDBJ databases">
        <title>Complete sequence of Thermotoga lettingae TMO.</title>
        <authorList>
            <consortium name="US DOE Joint Genome Institute"/>
            <person name="Copeland A."/>
            <person name="Lucas S."/>
            <person name="Lapidus A."/>
            <person name="Barry K."/>
            <person name="Glavina del Rio T."/>
            <person name="Dalin E."/>
            <person name="Tice H."/>
            <person name="Pitluck S."/>
            <person name="Foster B."/>
            <person name="Bruce D."/>
            <person name="Schmutz J."/>
            <person name="Larimer F."/>
            <person name="Land M."/>
            <person name="Hauser L."/>
            <person name="Kyrpides N."/>
            <person name="Mikhailova N."/>
            <person name="Nelson K."/>
            <person name="Gogarten J.P."/>
            <person name="Noll K."/>
            <person name="Richardson P."/>
        </authorList>
    </citation>
    <scope>NUCLEOTIDE SEQUENCE [LARGE SCALE GENOMIC DNA]</scope>
    <source>
        <strain evidence="7">ATCC BAA-301 / DSM 14385 / NBRC 107922 / TMO</strain>
    </source>
</reference>
<feature type="domain" description="NlpC/P60" evidence="5">
    <location>
        <begin position="214"/>
        <end position="341"/>
    </location>
</feature>
<dbReference type="GO" id="GO:0006508">
    <property type="term" value="P:proteolysis"/>
    <property type="evidence" value="ECO:0007669"/>
    <property type="project" value="UniProtKB-KW"/>
</dbReference>
<keyword evidence="7" id="KW-1185">Reference proteome</keyword>
<dbReference type="KEGG" id="tle:Tlet_0253"/>
<dbReference type="SUPFAM" id="SSF82057">
    <property type="entry name" value="Prokaryotic SH3-related domain"/>
    <property type="match status" value="1"/>
</dbReference>
<protein>
    <submittedName>
        <fullName evidence="6">NLP/P60 protein</fullName>
    </submittedName>
</protein>
<evidence type="ECO:0000256" key="2">
    <source>
        <dbReference type="ARBA" id="ARBA00022670"/>
    </source>
</evidence>
<keyword evidence="4" id="KW-0788">Thiol protease</keyword>
<dbReference type="GO" id="GO:0008234">
    <property type="term" value="F:cysteine-type peptidase activity"/>
    <property type="evidence" value="ECO:0007669"/>
    <property type="project" value="UniProtKB-KW"/>
</dbReference>
<dbReference type="InterPro" id="IPR038765">
    <property type="entry name" value="Papain-like_cys_pep_sf"/>
</dbReference>
<evidence type="ECO:0000256" key="1">
    <source>
        <dbReference type="ARBA" id="ARBA00007074"/>
    </source>
</evidence>
<dbReference type="Pfam" id="PF18348">
    <property type="entry name" value="SH3_16"/>
    <property type="match status" value="1"/>
</dbReference>